<dbReference type="EMBL" id="VZPB01000001">
    <property type="protein sequence ID" value="KAB0585397.1"/>
    <property type="molecule type" value="Genomic_DNA"/>
</dbReference>
<accession>A0A643FIP0</accession>
<dbReference type="RefSeq" id="WP_151121971.1">
    <property type="nucleotide sequence ID" value="NZ_CP088081.1"/>
</dbReference>
<comment type="caution">
    <text evidence="3">The sequence shown here is derived from an EMBL/GenBank/DDBJ whole genome shotgun (WGS) entry which is preliminary data.</text>
</comment>
<dbReference type="OrthoDB" id="7063106at2"/>
<feature type="compositionally biased region" description="Polar residues" evidence="1">
    <location>
        <begin position="151"/>
        <end position="163"/>
    </location>
</feature>
<dbReference type="PANTHER" id="PTHR21666:SF270">
    <property type="entry name" value="MUREIN HYDROLASE ACTIVATOR ENVC"/>
    <property type="match status" value="1"/>
</dbReference>
<evidence type="ECO:0000259" key="2">
    <source>
        <dbReference type="PROSITE" id="PS51782"/>
    </source>
</evidence>
<dbReference type="CDD" id="cd12797">
    <property type="entry name" value="M23_peptidase"/>
    <property type="match status" value="1"/>
</dbReference>
<dbReference type="InterPro" id="IPR018392">
    <property type="entry name" value="LysM"/>
</dbReference>
<dbReference type="SMART" id="SM00257">
    <property type="entry name" value="LysM"/>
    <property type="match status" value="1"/>
</dbReference>
<organism evidence="3 4">
    <name type="scientific">Ideonella dechloratans</name>
    <dbReference type="NCBI Taxonomy" id="36863"/>
    <lineage>
        <taxon>Bacteria</taxon>
        <taxon>Pseudomonadati</taxon>
        <taxon>Pseudomonadota</taxon>
        <taxon>Betaproteobacteria</taxon>
        <taxon>Burkholderiales</taxon>
        <taxon>Sphaerotilaceae</taxon>
        <taxon>Ideonella</taxon>
    </lineage>
</organism>
<name>A0A643FIP0_IDEDE</name>
<feature type="region of interest" description="Disordered" evidence="1">
    <location>
        <begin position="148"/>
        <end position="249"/>
    </location>
</feature>
<dbReference type="InterPro" id="IPR050570">
    <property type="entry name" value="Cell_wall_metabolism_enzyme"/>
</dbReference>
<protein>
    <submittedName>
        <fullName evidence="3">LysM peptidoglycan-binding domain-containing M23 family metallopeptidase</fullName>
    </submittedName>
</protein>
<reference evidence="3 4" key="1">
    <citation type="submission" date="2019-09" db="EMBL/GenBank/DDBJ databases">
        <title>Draft genome sequences of 48 bacterial type strains from the CCUG.</title>
        <authorList>
            <person name="Tunovic T."/>
            <person name="Pineiro-Iglesias B."/>
            <person name="Unosson C."/>
            <person name="Inganas E."/>
            <person name="Ohlen M."/>
            <person name="Cardew S."/>
            <person name="Jensie-Markopoulos S."/>
            <person name="Salva-Serra F."/>
            <person name="Jaen-Luchoro D."/>
            <person name="Karlsson R."/>
            <person name="Svensson-Stadler L."/>
            <person name="Chun J."/>
            <person name="Moore E."/>
        </authorList>
    </citation>
    <scope>NUCLEOTIDE SEQUENCE [LARGE SCALE GENOMIC DNA]</scope>
    <source>
        <strain evidence="3 4">CCUG 30977</strain>
    </source>
</reference>
<proteinExistence type="predicted"/>
<dbReference type="SUPFAM" id="SSF51261">
    <property type="entry name" value="Duplicated hybrid motif"/>
    <property type="match status" value="1"/>
</dbReference>
<evidence type="ECO:0000256" key="1">
    <source>
        <dbReference type="SAM" id="MobiDB-lite"/>
    </source>
</evidence>
<keyword evidence="4" id="KW-1185">Reference proteome</keyword>
<dbReference type="PANTHER" id="PTHR21666">
    <property type="entry name" value="PEPTIDASE-RELATED"/>
    <property type="match status" value="1"/>
</dbReference>
<dbReference type="CDD" id="cd00118">
    <property type="entry name" value="LysM"/>
    <property type="match status" value="1"/>
</dbReference>
<feature type="compositionally biased region" description="Low complexity" evidence="1">
    <location>
        <begin position="534"/>
        <end position="552"/>
    </location>
</feature>
<gene>
    <name evidence="3" type="ORF">F7Q92_00420</name>
</gene>
<dbReference type="InterPro" id="IPR016047">
    <property type="entry name" value="M23ase_b-sheet_dom"/>
</dbReference>
<feature type="compositionally biased region" description="Low complexity" evidence="1">
    <location>
        <begin position="196"/>
        <end position="236"/>
    </location>
</feature>
<dbReference type="GO" id="GO:0004222">
    <property type="term" value="F:metalloendopeptidase activity"/>
    <property type="evidence" value="ECO:0007669"/>
    <property type="project" value="TreeGrafter"/>
</dbReference>
<dbReference type="Proteomes" id="UP000430120">
    <property type="component" value="Unassembled WGS sequence"/>
</dbReference>
<dbReference type="SUPFAM" id="SSF54106">
    <property type="entry name" value="LysM domain"/>
    <property type="match status" value="1"/>
</dbReference>
<dbReference type="AlphaFoldDB" id="A0A643FIP0"/>
<sequence length="745" mass="78067">MSTSTEYTVKDGDTLWGISRRFDTSVDALSQFNGLTGAAKHVLHIGQKIRIPDAGSQADSEITLRILDLAFRPLSKPALKVDFDGTSHEITGDSEGTAGPLLVQDHAKGLQVHLRNPAGQYDLIAKHDSLPLGKKLLTLTSRKMLVRGQSKFDQGTGTRTTADQQRDIQRSHPTPHLPAPAPVPVPAPTPVPAAAPSPAAKPSATASAQTKPAASTAPAAPASSPVAPAPVKAPATQPAPPPQKPAPVVKEARVEGGKPQQAIGTVFTEANLLLTPANEKYRKLLIASAKQHGLTPHALAALVNAEASKLDNGEWNANAKAGSSSAAGLTQFLKTTWLQVATDKRSAVNQMLKKAHGFEQVNGQWSDKDYSIYGKTGKTKTPIDSASVLKLRFEPSYSIDAAAVYGLINMDALRKADLNVDALAPEDLAKLMYLAHHEGAGGAADVIKGQLTEDRAAELLPVQIGASSAKELAKRFGGKYVQAYPYWLYGYIDSKINVTSYMVNPGSLKPRSMADIASVLKGAKPPKPAPKPAAAPAAKPAASTAAKPTPSTAAPPPSATPGSGKLVNPLKTCVIRSAGLASAKSATFGMVRNGGTRAHQGIDLQADVGTPVYAIADGKVIAISKAFSATTNFGASVLLQVDVNDLPPTQRQHYAALYPKKSLIYFFYAHLSAVDITLGQDGTRAVAAGTALGKTGDSGNAHGMSTIAKGGHLHFEARYRTENIGKGLDGRLDPLPFIASYTMPQ</sequence>
<evidence type="ECO:0000313" key="4">
    <source>
        <dbReference type="Proteomes" id="UP000430120"/>
    </source>
</evidence>
<dbReference type="Gene3D" id="3.10.350.10">
    <property type="entry name" value="LysM domain"/>
    <property type="match status" value="1"/>
</dbReference>
<dbReference type="PROSITE" id="PS51782">
    <property type="entry name" value="LYSM"/>
    <property type="match status" value="1"/>
</dbReference>
<feature type="domain" description="LysM" evidence="2">
    <location>
        <begin position="5"/>
        <end position="51"/>
    </location>
</feature>
<dbReference type="Gene3D" id="1.10.530.10">
    <property type="match status" value="1"/>
</dbReference>
<evidence type="ECO:0000313" key="3">
    <source>
        <dbReference type="EMBL" id="KAB0585397.1"/>
    </source>
</evidence>
<dbReference type="Pfam" id="PF01476">
    <property type="entry name" value="LysM"/>
    <property type="match status" value="1"/>
</dbReference>
<dbReference type="InterPro" id="IPR011055">
    <property type="entry name" value="Dup_hybrid_motif"/>
</dbReference>
<dbReference type="InterPro" id="IPR036779">
    <property type="entry name" value="LysM_dom_sf"/>
</dbReference>
<feature type="compositionally biased region" description="Pro residues" evidence="1">
    <location>
        <begin position="175"/>
        <end position="195"/>
    </location>
</feature>
<dbReference type="Pfam" id="PF01551">
    <property type="entry name" value="Peptidase_M23"/>
    <property type="match status" value="1"/>
</dbReference>
<dbReference type="Gene3D" id="2.70.70.10">
    <property type="entry name" value="Glucose Permease (Domain IIA)"/>
    <property type="match status" value="1"/>
</dbReference>
<feature type="region of interest" description="Disordered" evidence="1">
    <location>
        <begin position="521"/>
        <end position="565"/>
    </location>
</feature>